<keyword evidence="8 9" id="KW-0472">Membrane</keyword>
<feature type="transmembrane region" description="Helical" evidence="9">
    <location>
        <begin position="389"/>
        <end position="413"/>
    </location>
</feature>
<dbReference type="Proteomes" id="UP001060414">
    <property type="component" value="Chromosome"/>
</dbReference>
<keyword evidence="3" id="KW-0050">Antiport</keyword>
<dbReference type="RefSeq" id="WP_260747432.1">
    <property type="nucleotide sequence ID" value="NZ_CP092109.1"/>
</dbReference>
<dbReference type="EMBL" id="CP092109">
    <property type="protein sequence ID" value="UWZ79077.1"/>
    <property type="molecule type" value="Genomic_DNA"/>
</dbReference>
<feature type="transmembrane region" description="Helical" evidence="9">
    <location>
        <begin position="362"/>
        <end position="383"/>
    </location>
</feature>
<protein>
    <submittedName>
        <fullName evidence="11">Cation:proton antiporter</fullName>
    </submittedName>
</protein>
<keyword evidence="6 9" id="KW-1133">Transmembrane helix</keyword>
<dbReference type="Pfam" id="PF00999">
    <property type="entry name" value="Na_H_Exchanger"/>
    <property type="match status" value="1"/>
</dbReference>
<name>A0ABY5ZIW5_9BACT</name>
<evidence type="ECO:0000256" key="6">
    <source>
        <dbReference type="ARBA" id="ARBA00022989"/>
    </source>
</evidence>
<accession>A0ABY5ZIW5</accession>
<sequence>MAYSAQQLITHGDLGVFSIELYDVALLLIGCGILIASIMPRLAAKNRSITAPMLYLCLGLVIFRLPWAPELPDLMNDIHWAKRFAEMGVILALTSAGLRLNSPFAWNSWRISWRLLAVTMPLTIAASAWLGWWAAGLLPVSALLLGAAIAPTDPVLAGDVEVPEPNGPEESTSRLALTTEAGINDGLAFPFTNLAIALALVGLAPSGWLGGWLVMDVFYKITAGALIGAGSGYLVAKIIFSPLSKITRGVLALSLTLVPYGLAELASSYGFIAVFVAACVYRHYESSHEYQELVHDFSEAIVRLMIAVLMFFVGAYICCGIFALMTPAMWGVAFAIVFLIRPLSGLIALVGTGLPRRQRLAISFFGIRGLGSIYYLAYGLFHADFPDAMRIWAIVLAVVLISVVIHGITAVTVMQKLDAEERKGKFKLMWKRT</sequence>
<reference evidence="11" key="1">
    <citation type="journal article" date="2022" name="Environ. Microbiol.">
        <title>Geoalkalibacter halelectricus SAP #1 sp. nov. possessing extracellular electron transfer and mineral#reducing capabilities from a haloalkaline environment.</title>
        <authorList>
            <person name="Yadav S."/>
            <person name="Singh R."/>
            <person name="Sundharam S.S."/>
            <person name="Chaudhary S."/>
            <person name="Krishnamurthi S."/>
            <person name="Patil S.A."/>
        </authorList>
    </citation>
    <scope>NUCLEOTIDE SEQUENCE</scope>
    <source>
        <strain evidence="11">SAP-1</strain>
    </source>
</reference>
<keyword evidence="2" id="KW-0813">Transport</keyword>
<feature type="transmembrane region" description="Helical" evidence="9">
    <location>
        <begin position="330"/>
        <end position="350"/>
    </location>
</feature>
<dbReference type="PANTHER" id="PTHR32507">
    <property type="entry name" value="NA(+)/H(+) ANTIPORTER 1"/>
    <property type="match status" value="1"/>
</dbReference>
<keyword evidence="4" id="KW-1003">Cell membrane</keyword>
<evidence type="ECO:0000313" key="11">
    <source>
        <dbReference type="EMBL" id="UWZ79077.1"/>
    </source>
</evidence>
<evidence type="ECO:0000256" key="7">
    <source>
        <dbReference type="ARBA" id="ARBA00023065"/>
    </source>
</evidence>
<feature type="transmembrane region" description="Helical" evidence="9">
    <location>
        <begin position="221"/>
        <end position="240"/>
    </location>
</feature>
<organism evidence="11 12">
    <name type="scientific">Geoalkalibacter halelectricus</name>
    <dbReference type="NCBI Taxonomy" id="2847045"/>
    <lineage>
        <taxon>Bacteria</taxon>
        <taxon>Pseudomonadati</taxon>
        <taxon>Thermodesulfobacteriota</taxon>
        <taxon>Desulfuromonadia</taxon>
        <taxon>Desulfuromonadales</taxon>
        <taxon>Geoalkalibacteraceae</taxon>
        <taxon>Geoalkalibacter</taxon>
    </lineage>
</organism>
<evidence type="ECO:0000313" key="12">
    <source>
        <dbReference type="Proteomes" id="UP001060414"/>
    </source>
</evidence>
<dbReference type="InterPro" id="IPR038770">
    <property type="entry name" value="Na+/solute_symporter_sf"/>
</dbReference>
<dbReference type="PANTHER" id="PTHR32507:SF8">
    <property type="entry name" value="CNH1P"/>
    <property type="match status" value="1"/>
</dbReference>
<evidence type="ECO:0000256" key="5">
    <source>
        <dbReference type="ARBA" id="ARBA00022692"/>
    </source>
</evidence>
<keyword evidence="5 9" id="KW-0812">Transmembrane</keyword>
<evidence type="ECO:0000256" key="3">
    <source>
        <dbReference type="ARBA" id="ARBA00022449"/>
    </source>
</evidence>
<keyword evidence="7" id="KW-0406">Ion transport</keyword>
<dbReference type="Gene3D" id="1.20.1530.20">
    <property type="match status" value="1"/>
</dbReference>
<proteinExistence type="predicted"/>
<feature type="transmembrane region" description="Helical" evidence="9">
    <location>
        <begin position="80"/>
        <end position="101"/>
    </location>
</feature>
<feature type="transmembrane region" description="Helical" evidence="9">
    <location>
        <begin position="113"/>
        <end position="135"/>
    </location>
</feature>
<dbReference type="InterPro" id="IPR006153">
    <property type="entry name" value="Cation/H_exchanger_TM"/>
</dbReference>
<feature type="transmembrane region" description="Helical" evidence="9">
    <location>
        <begin position="260"/>
        <end position="281"/>
    </location>
</feature>
<keyword evidence="12" id="KW-1185">Reference proteome</keyword>
<evidence type="ECO:0000256" key="8">
    <source>
        <dbReference type="ARBA" id="ARBA00023136"/>
    </source>
</evidence>
<evidence type="ECO:0000256" key="2">
    <source>
        <dbReference type="ARBA" id="ARBA00022448"/>
    </source>
</evidence>
<feature type="transmembrane region" description="Helical" evidence="9">
    <location>
        <begin position="301"/>
        <end position="324"/>
    </location>
</feature>
<feature type="domain" description="Cation/H+ exchanger transmembrane" evidence="10">
    <location>
        <begin position="33"/>
        <end position="415"/>
    </location>
</feature>
<evidence type="ECO:0000256" key="1">
    <source>
        <dbReference type="ARBA" id="ARBA00004651"/>
    </source>
</evidence>
<evidence type="ECO:0000259" key="10">
    <source>
        <dbReference type="Pfam" id="PF00999"/>
    </source>
</evidence>
<gene>
    <name evidence="11" type="ORF">L9S41_15530</name>
</gene>
<comment type="subcellular location">
    <subcellularLocation>
        <location evidence="1">Cell membrane</location>
        <topology evidence="1">Multi-pass membrane protein</topology>
    </subcellularLocation>
</comment>
<feature type="transmembrane region" description="Helical" evidence="9">
    <location>
        <begin position="194"/>
        <end position="214"/>
    </location>
</feature>
<feature type="transmembrane region" description="Helical" evidence="9">
    <location>
        <begin position="21"/>
        <end position="39"/>
    </location>
</feature>
<feature type="transmembrane region" description="Helical" evidence="9">
    <location>
        <begin position="51"/>
        <end position="68"/>
    </location>
</feature>
<evidence type="ECO:0000256" key="9">
    <source>
        <dbReference type="SAM" id="Phobius"/>
    </source>
</evidence>
<evidence type="ECO:0000256" key="4">
    <source>
        <dbReference type="ARBA" id="ARBA00022475"/>
    </source>
</evidence>